<evidence type="ECO:0000313" key="4">
    <source>
        <dbReference type="EMBL" id="RKD25624.1"/>
    </source>
</evidence>
<evidence type="ECO:0000259" key="3">
    <source>
        <dbReference type="PROSITE" id="PS50234"/>
    </source>
</evidence>
<dbReference type="SMART" id="SM00327">
    <property type="entry name" value="VWA"/>
    <property type="match status" value="1"/>
</dbReference>
<comment type="caution">
    <text evidence="4">The sequence shown here is derived from an EMBL/GenBank/DDBJ whole genome shotgun (WGS) entry which is preliminary data.</text>
</comment>
<dbReference type="InterPro" id="IPR036465">
    <property type="entry name" value="vWFA_dom_sf"/>
</dbReference>
<accession>A0A419SMV5</accession>
<dbReference type="AlphaFoldDB" id="A0A419SMV5"/>
<proteinExistence type="predicted"/>
<evidence type="ECO:0000313" key="5">
    <source>
        <dbReference type="Proteomes" id="UP000284219"/>
    </source>
</evidence>
<dbReference type="PROSITE" id="PS51257">
    <property type="entry name" value="PROKAR_LIPOPROTEIN"/>
    <property type="match status" value="1"/>
</dbReference>
<dbReference type="Pfam" id="PF00092">
    <property type="entry name" value="VWA"/>
    <property type="match status" value="1"/>
</dbReference>
<sequence>MKKRWILSSLFALLLLSACGGKQPVTQDNGPIDEMSEVNKKKQKEKESFEMYALDTNDAEAWMRLEPGKYSEKERDSEAIKKEIEAWPEGLSAEEYFARLMALTADDYRPYQTFIDETEVIFSAITDQPDGLNAPGDAGDAPLLHTQILLDASGSMAGRLDGKTKMQLAKEAVAEFVSGLPENTLVSLRVYGHKGSNQPAGKEESCAKTEEIYQLSGYEQQAFSEALNRFEPTGFTPLARAIEEGGQDLLAAAVDNPNVKSVMYVVSDGEETCGGDPVEAARQIQESEIEAVVNIIGFDIESHERAALEAIASAGNGKYFHADTGKQLRDSFRKETTELINAWYTWDSKNVNTFYTEEADYLNASYTHESKGVNQSYSEETFLVNLTREMEEIRADIPWRQIRPLIQDRARGMRVHMKDHFRDIRVEARETARQLRIQVRDKARDERIDLREQQRSQ</sequence>
<feature type="region of interest" description="Disordered" evidence="1">
    <location>
        <begin position="25"/>
        <end position="44"/>
    </location>
</feature>
<dbReference type="SUPFAM" id="SSF53300">
    <property type="entry name" value="vWA-like"/>
    <property type="match status" value="1"/>
</dbReference>
<feature type="signal peptide" evidence="2">
    <location>
        <begin position="1"/>
        <end position="22"/>
    </location>
</feature>
<feature type="chain" id="PRO_5039254590" description="VWFA domain-containing protein" evidence="2">
    <location>
        <begin position="23"/>
        <end position="457"/>
    </location>
</feature>
<organism evidence="4 5">
    <name type="scientific">Ammoniphilus oxalaticus</name>
    <dbReference type="NCBI Taxonomy" id="66863"/>
    <lineage>
        <taxon>Bacteria</taxon>
        <taxon>Bacillati</taxon>
        <taxon>Bacillota</taxon>
        <taxon>Bacilli</taxon>
        <taxon>Bacillales</taxon>
        <taxon>Paenibacillaceae</taxon>
        <taxon>Aneurinibacillus group</taxon>
        <taxon>Ammoniphilus</taxon>
    </lineage>
</organism>
<dbReference type="EMBL" id="MCHY01000006">
    <property type="protein sequence ID" value="RKD25624.1"/>
    <property type="molecule type" value="Genomic_DNA"/>
</dbReference>
<dbReference type="RefSeq" id="WP_120188293.1">
    <property type="nucleotide sequence ID" value="NZ_MCHY01000006.1"/>
</dbReference>
<keyword evidence="2" id="KW-0732">Signal</keyword>
<dbReference type="PROSITE" id="PS50234">
    <property type="entry name" value="VWFA"/>
    <property type="match status" value="1"/>
</dbReference>
<dbReference type="InterPro" id="IPR002035">
    <property type="entry name" value="VWF_A"/>
</dbReference>
<dbReference type="OrthoDB" id="9783818at2"/>
<gene>
    <name evidence="4" type="ORF">BEP19_01385</name>
</gene>
<dbReference type="Gene3D" id="3.40.50.410">
    <property type="entry name" value="von Willebrand factor, type A domain"/>
    <property type="match status" value="1"/>
</dbReference>
<reference evidence="4 5" key="1">
    <citation type="submission" date="2016-08" db="EMBL/GenBank/DDBJ databases">
        <title>Novel Firmicute Genomes.</title>
        <authorList>
            <person name="Poppleton D.I."/>
            <person name="Gribaldo S."/>
        </authorList>
    </citation>
    <scope>NUCLEOTIDE SEQUENCE [LARGE SCALE GENOMIC DNA]</scope>
    <source>
        <strain evidence="4 5">RAOx-1</strain>
    </source>
</reference>
<dbReference type="Proteomes" id="UP000284219">
    <property type="component" value="Unassembled WGS sequence"/>
</dbReference>
<feature type="domain" description="VWFA" evidence="3">
    <location>
        <begin position="145"/>
        <end position="336"/>
    </location>
</feature>
<evidence type="ECO:0000256" key="1">
    <source>
        <dbReference type="SAM" id="MobiDB-lite"/>
    </source>
</evidence>
<name>A0A419SMV5_9BACL</name>
<protein>
    <recommendedName>
        <fullName evidence="3">VWFA domain-containing protein</fullName>
    </recommendedName>
</protein>
<keyword evidence="5" id="KW-1185">Reference proteome</keyword>
<evidence type="ECO:0000256" key="2">
    <source>
        <dbReference type="SAM" id="SignalP"/>
    </source>
</evidence>